<dbReference type="PROSITE" id="PS50939">
    <property type="entry name" value="CYTOCHROME_B561"/>
    <property type="match status" value="1"/>
</dbReference>
<reference evidence="16 17" key="1">
    <citation type="submission" date="2024-03" db="EMBL/GenBank/DDBJ databases">
        <title>The genome assembly and annotation of the cricket Gryllus longicercus Weissman &amp; Gray.</title>
        <authorList>
            <person name="Szrajer S."/>
            <person name="Gray D."/>
            <person name="Ylla G."/>
        </authorList>
    </citation>
    <scope>NUCLEOTIDE SEQUENCE [LARGE SCALE GENOMIC DNA]</scope>
    <source>
        <strain evidence="16">DAG 2021-001</strain>
        <tissue evidence="16">Whole body minus gut</tissue>
    </source>
</reference>
<evidence type="ECO:0000256" key="11">
    <source>
        <dbReference type="SAM" id="Phobius"/>
    </source>
</evidence>
<dbReference type="GO" id="GO:0016020">
    <property type="term" value="C:membrane"/>
    <property type="evidence" value="ECO:0007669"/>
    <property type="project" value="UniProtKB-SubCell"/>
</dbReference>
<dbReference type="Gene3D" id="2.60.40.4060">
    <property type="entry name" value="Reeler domain"/>
    <property type="match status" value="1"/>
</dbReference>
<feature type="transmembrane region" description="Helical" evidence="11">
    <location>
        <begin position="476"/>
        <end position="496"/>
    </location>
</feature>
<feature type="chain" id="PRO_5042845365" description="Ferric-chelate reductase 1" evidence="12">
    <location>
        <begin position="29"/>
        <end position="651"/>
    </location>
</feature>
<dbReference type="Proteomes" id="UP001378592">
    <property type="component" value="Unassembled WGS sequence"/>
</dbReference>
<evidence type="ECO:0000256" key="10">
    <source>
        <dbReference type="ARBA" id="ARBA00023180"/>
    </source>
</evidence>
<evidence type="ECO:0000259" key="14">
    <source>
        <dbReference type="PROSITE" id="PS50939"/>
    </source>
</evidence>
<dbReference type="CDD" id="cd08760">
    <property type="entry name" value="Cyt_b561_FRRS1_like"/>
    <property type="match status" value="1"/>
</dbReference>
<evidence type="ECO:0000256" key="3">
    <source>
        <dbReference type="ARBA" id="ARBA00009195"/>
    </source>
</evidence>
<evidence type="ECO:0000256" key="12">
    <source>
        <dbReference type="SAM" id="SignalP"/>
    </source>
</evidence>
<dbReference type="Pfam" id="PF03351">
    <property type="entry name" value="DOMON"/>
    <property type="match status" value="1"/>
</dbReference>
<evidence type="ECO:0000313" key="17">
    <source>
        <dbReference type="Proteomes" id="UP001378592"/>
    </source>
</evidence>
<dbReference type="PROSITE" id="PS51019">
    <property type="entry name" value="REELIN"/>
    <property type="match status" value="1"/>
</dbReference>
<keyword evidence="12" id="KW-0732">Signal</keyword>
<comment type="caution">
    <text evidence="16">The sequence shown here is derived from an EMBL/GenBank/DDBJ whole genome shotgun (WGS) entry which is preliminary data.</text>
</comment>
<keyword evidence="17" id="KW-1185">Reference proteome</keyword>
<feature type="transmembrane region" description="Helical" evidence="11">
    <location>
        <begin position="541"/>
        <end position="566"/>
    </location>
</feature>
<comment type="subcellular location">
    <subcellularLocation>
        <location evidence="2">Membrane</location>
        <topology evidence="2">Multi-pass membrane protein</topology>
    </subcellularLocation>
</comment>
<comment type="cofactor">
    <cofactor evidence="1">
        <name>heme b</name>
        <dbReference type="ChEBI" id="CHEBI:60344"/>
    </cofactor>
</comment>
<keyword evidence="6" id="KW-0249">Electron transport</keyword>
<evidence type="ECO:0000313" key="16">
    <source>
        <dbReference type="EMBL" id="KAK7790342.1"/>
    </source>
</evidence>
<organism evidence="16 17">
    <name type="scientific">Gryllus longicercus</name>
    <dbReference type="NCBI Taxonomy" id="2509291"/>
    <lineage>
        <taxon>Eukaryota</taxon>
        <taxon>Metazoa</taxon>
        <taxon>Ecdysozoa</taxon>
        <taxon>Arthropoda</taxon>
        <taxon>Hexapoda</taxon>
        <taxon>Insecta</taxon>
        <taxon>Pterygota</taxon>
        <taxon>Neoptera</taxon>
        <taxon>Polyneoptera</taxon>
        <taxon>Orthoptera</taxon>
        <taxon>Ensifera</taxon>
        <taxon>Gryllidea</taxon>
        <taxon>Grylloidea</taxon>
        <taxon>Gryllidae</taxon>
        <taxon>Gryllinae</taxon>
        <taxon>Gryllus</taxon>
    </lineage>
</organism>
<keyword evidence="4" id="KW-0813">Transport</keyword>
<evidence type="ECO:0000256" key="9">
    <source>
        <dbReference type="ARBA" id="ARBA00023136"/>
    </source>
</evidence>
<dbReference type="CDD" id="cd09628">
    <property type="entry name" value="DOMON_SDR_2_like"/>
    <property type="match status" value="1"/>
</dbReference>
<feature type="transmembrane region" description="Helical" evidence="11">
    <location>
        <begin position="402"/>
        <end position="425"/>
    </location>
</feature>
<protein>
    <recommendedName>
        <fullName evidence="18">Ferric-chelate reductase 1</fullName>
    </recommendedName>
</protein>
<feature type="transmembrane region" description="Helical" evidence="11">
    <location>
        <begin position="508"/>
        <end position="529"/>
    </location>
</feature>
<evidence type="ECO:0000256" key="2">
    <source>
        <dbReference type="ARBA" id="ARBA00004141"/>
    </source>
</evidence>
<evidence type="ECO:0000256" key="1">
    <source>
        <dbReference type="ARBA" id="ARBA00001970"/>
    </source>
</evidence>
<keyword evidence="10" id="KW-0325">Glycoprotein</keyword>
<evidence type="ECO:0000256" key="5">
    <source>
        <dbReference type="ARBA" id="ARBA00022692"/>
    </source>
</evidence>
<keyword evidence="7 11" id="KW-1133">Transmembrane helix</keyword>
<keyword evidence="8" id="KW-0408">Iron</keyword>
<dbReference type="Pfam" id="PF02014">
    <property type="entry name" value="Reeler"/>
    <property type="match status" value="1"/>
</dbReference>
<feature type="domain" description="Reelin" evidence="15">
    <location>
        <begin position="12"/>
        <end position="189"/>
    </location>
</feature>
<dbReference type="SMART" id="SM00665">
    <property type="entry name" value="B561"/>
    <property type="match status" value="1"/>
</dbReference>
<dbReference type="PROSITE" id="PS50836">
    <property type="entry name" value="DOMON"/>
    <property type="match status" value="1"/>
</dbReference>
<keyword evidence="9 11" id="KW-0472">Membrane</keyword>
<evidence type="ECO:0000256" key="8">
    <source>
        <dbReference type="ARBA" id="ARBA00023004"/>
    </source>
</evidence>
<accession>A0AAN9Z074</accession>
<dbReference type="SMART" id="SM00664">
    <property type="entry name" value="DoH"/>
    <property type="match status" value="1"/>
</dbReference>
<dbReference type="InterPro" id="IPR005018">
    <property type="entry name" value="DOMON_domain"/>
</dbReference>
<dbReference type="AlphaFoldDB" id="A0AAN9Z074"/>
<dbReference type="Gene3D" id="1.20.120.1770">
    <property type="match status" value="1"/>
</dbReference>
<feature type="transmembrane region" description="Helical" evidence="11">
    <location>
        <begin position="446"/>
        <end position="464"/>
    </location>
</feature>
<name>A0AAN9Z074_9ORTH</name>
<feature type="domain" description="Cytochrome b561" evidence="14">
    <location>
        <begin position="367"/>
        <end position="569"/>
    </location>
</feature>
<dbReference type="CDD" id="cd08544">
    <property type="entry name" value="Reeler"/>
    <property type="match status" value="1"/>
</dbReference>
<evidence type="ECO:0000256" key="6">
    <source>
        <dbReference type="ARBA" id="ARBA00022982"/>
    </source>
</evidence>
<evidence type="ECO:0008006" key="18">
    <source>
        <dbReference type="Google" id="ProtNLM"/>
    </source>
</evidence>
<gene>
    <name evidence="16" type="ORF">R5R35_006853</name>
</gene>
<comment type="similarity">
    <text evidence="3">Belongs to the FRRS1 family.</text>
</comment>
<dbReference type="PANTHER" id="PTHR45828">
    <property type="entry name" value="CYTOCHROME B561/FERRIC REDUCTASE TRANSMEMBRANE"/>
    <property type="match status" value="1"/>
</dbReference>
<evidence type="ECO:0000259" key="15">
    <source>
        <dbReference type="PROSITE" id="PS51019"/>
    </source>
</evidence>
<dbReference type="InterPro" id="IPR002861">
    <property type="entry name" value="Reeler_dom"/>
</dbReference>
<keyword evidence="5 11" id="KW-0812">Transmembrane</keyword>
<feature type="domain" description="DOMON" evidence="13">
    <location>
        <begin position="238"/>
        <end position="360"/>
    </location>
</feature>
<dbReference type="PANTHER" id="PTHR45828:SF36">
    <property type="entry name" value="REELIN DOMAIN-CONTAINING PROTEIN"/>
    <property type="match status" value="1"/>
</dbReference>
<dbReference type="InterPro" id="IPR042307">
    <property type="entry name" value="Reeler_sf"/>
</dbReference>
<proteinExistence type="inferred from homology"/>
<feature type="transmembrane region" description="Helical" evidence="11">
    <location>
        <begin position="607"/>
        <end position="632"/>
    </location>
</feature>
<dbReference type="InterPro" id="IPR051237">
    <property type="entry name" value="Ferric-chelate_Red/DefProt"/>
</dbReference>
<evidence type="ECO:0000256" key="4">
    <source>
        <dbReference type="ARBA" id="ARBA00022448"/>
    </source>
</evidence>
<feature type="signal peptide" evidence="12">
    <location>
        <begin position="1"/>
        <end position="28"/>
    </location>
</feature>
<evidence type="ECO:0000259" key="13">
    <source>
        <dbReference type="PROSITE" id="PS50836"/>
    </source>
</evidence>
<dbReference type="InterPro" id="IPR006593">
    <property type="entry name" value="Cyt_b561/ferric_Rdtase_TM"/>
</dbReference>
<sequence length="651" mass="71717">MMDRSVVAATALLLAVLLAGGPQEAVRAFQIGAPNSNKTCTTLLPRHSDNVPRAGPSPFALSAAQGARGEPLNVTITSRQGFPYKGFILQARAADDLMPIGTFVVHDSQNTQTIACFGEDHNTVTHSNPSEKTSTTFEWTPPVDFNGQVIFNATVVQDYSTFWQGVVAKALIGDPALTGSTAGISTTQPPLTTQRTSTTNAPVTMKPAINYRALSPIYIGCGSSKACFGYPNDCDVDGNCNIMMTSLERGDKYIFELMSTDPRSLYVAIGLSTDQWMGDDLVMECVVINSEVKLFQSWNIRPNPRKGNTRLPTNGNLQLMNYSHVDNTIYCQFERDADTTVNDVRFNLPTSQYYVLLAHGDEVKEDGYGGVGYHFRALFSGQQGFLSDVTGFKAASKLLLRLHGAFMIAAWIGAASIGIVLARYFKQTWTGSQLCGKDQWFAWHRIFMVLVWSLTIAAFVIIFVDLKSWASSSKNHAILGVITTALAFFQPIGAIFRPSPDSRRRPIFNWLHWFVGNSAHILGIVAIFLAGQLPKAELPSWWIWIMVGYVAFHVIMHLMFSVAGCISERQSSKRINSFPLKEMSSSRTPLSSAERRQEAPHACFRKFLLALYIFGILVITIALIVIAVLAPIESNSTITNFQNWISTNRSG</sequence>
<dbReference type="EMBL" id="JAZDUA010000640">
    <property type="protein sequence ID" value="KAK7790342.1"/>
    <property type="molecule type" value="Genomic_DNA"/>
</dbReference>
<evidence type="ECO:0000256" key="7">
    <source>
        <dbReference type="ARBA" id="ARBA00022989"/>
    </source>
</evidence>